<dbReference type="InterPro" id="IPR050491">
    <property type="entry name" value="AmpC-like"/>
</dbReference>
<evidence type="ECO:0000313" key="5">
    <source>
        <dbReference type="EMBL" id="EOL47117.1"/>
    </source>
</evidence>
<organism evidence="5 6">
    <name type="scientific">Enterococcus caccae ATCC BAA-1240</name>
    <dbReference type="NCBI Taxonomy" id="1158612"/>
    <lineage>
        <taxon>Bacteria</taxon>
        <taxon>Bacillati</taxon>
        <taxon>Bacillota</taxon>
        <taxon>Bacilli</taxon>
        <taxon>Lactobacillales</taxon>
        <taxon>Enterococcaceae</taxon>
        <taxon>Enterococcus</taxon>
    </lineage>
</organism>
<keyword evidence="3" id="KW-1133">Transmembrane helix</keyword>
<dbReference type="PANTHER" id="PTHR46825">
    <property type="entry name" value="D-ALANYL-D-ALANINE-CARBOXYPEPTIDASE/ENDOPEPTIDASE AMPH"/>
    <property type="match status" value="1"/>
</dbReference>
<keyword evidence="6" id="KW-1185">Reference proteome</keyword>
<dbReference type="OrthoDB" id="2151402at2"/>
<evidence type="ECO:0000256" key="2">
    <source>
        <dbReference type="ARBA" id="ARBA00023136"/>
    </source>
</evidence>
<feature type="domain" description="Beta-lactamase-related" evidence="4">
    <location>
        <begin position="85"/>
        <end position="387"/>
    </location>
</feature>
<reference evidence="5 6" key="1">
    <citation type="submission" date="2013-02" db="EMBL/GenBank/DDBJ databases">
        <title>The Genome Sequence of Enterococcus caccae BAA-1240.</title>
        <authorList>
            <consortium name="The Broad Institute Genome Sequencing Platform"/>
            <consortium name="The Broad Institute Genome Sequencing Center for Infectious Disease"/>
            <person name="Earl A.M."/>
            <person name="Gilmore M.S."/>
            <person name="Lebreton F."/>
            <person name="Walker B."/>
            <person name="Young S.K."/>
            <person name="Zeng Q."/>
            <person name="Gargeya S."/>
            <person name="Fitzgerald M."/>
            <person name="Haas B."/>
            <person name="Abouelleil A."/>
            <person name="Alvarado L."/>
            <person name="Arachchi H.M."/>
            <person name="Berlin A.M."/>
            <person name="Chapman S.B."/>
            <person name="Dewar J."/>
            <person name="Goldberg J."/>
            <person name="Griggs A."/>
            <person name="Gujja S."/>
            <person name="Hansen M."/>
            <person name="Howarth C."/>
            <person name="Imamovic A."/>
            <person name="Larimer J."/>
            <person name="McCowan C."/>
            <person name="Murphy C."/>
            <person name="Neiman D."/>
            <person name="Pearson M."/>
            <person name="Priest M."/>
            <person name="Roberts A."/>
            <person name="Saif S."/>
            <person name="Shea T."/>
            <person name="Sisk P."/>
            <person name="Sykes S."/>
            <person name="Wortman J."/>
            <person name="Nusbaum C."/>
            <person name="Birren B."/>
        </authorList>
    </citation>
    <scope>NUCLEOTIDE SEQUENCE [LARGE SCALE GENOMIC DNA]</scope>
    <source>
        <strain evidence="5 6">ATCC BAA-1240</strain>
    </source>
</reference>
<dbReference type="Proteomes" id="UP000013840">
    <property type="component" value="Unassembled WGS sequence"/>
</dbReference>
<dbReference type="PATRIC" id="fig|1158612.3.peg.1205"/>
<dbReference type="STRING" id="317735.RU98_GL001681"/>
<dbReference type="GO" id="GO:0016020">
    <property type="term" value="C:membrane"/>
    <property type="evidence" value="ECO:0007669"/>
    <property type="project" value="UniProtKB-SubCell"/>
</dbReference>
<dbReference type="MEROPS" id="S12.A21"/>
<evidence type="ECO:0000313" key="6">
    <source>
        <dbReference type="Proteomes" id="UP000013840"/>
    </source>
</evidence>
<name>R3WI47_9ENTE</name>
<evidence type="ECO:0000259" key="4">
    <source>
        <dbReference type="Pfam" id="PF00144"/>
    </source>
</evidence>
<gene>
    <name evidence="5" type="ORF">UC7_01216</name>
</gene>
<comment type="subcellular location">
    <subcellularLocation>
        <location evidence="1">Membrane</location>
    </subcellularLocation>
</comment>
<evidence type="ECO:0000256" key="1">
    <source>
        <dbReference type="ARBA" id="ARBA00004370"/>
    </source>
</evidence>
<keyword evidence="2 3" id="KW-0472">Membrane</keyword>
<dbReference type="Pfam" id="PF00144">
    <property type="entry name" value="Beta-lactamase"/>
    <property type="match status" value="1"/>
</dbReference>
<dbReference type="InterPro" id="IPR012338">
    <property type="entry name" value="Beta-lactam/transpept-like"/>
</dbReference>
<comment type="caution">
    <text evidence="5">The sequence shown here is derived from an EMBL/GenBank/DDBJ whole genome shotgun (WGS) entry which is preliminary data.</text>
</comment>
<dbReference type="InterPro" id="IPR001466">
    <property type="entry name" value="Beta-lactam-related"/>
</dbReference>
<sequence length="394" mass="44655">MHQKKHHKKSNSLIPAIVVLVLIVLVGAELYLLFFPNDTAIISHNHTQKSTAQTIPPTPTLTNDATQAKNFNQEVQPTSDLAKQLNQKLENGQFIGTALVIKNEQIILQKGFGYADFDKKQPNTYHSLFQIGSIQKAMTATLILQQIQSGKLSLDETLDRFYPNIPNSQDITIRQLLSMCSGLYQKNKPAIMMSDDAFLQFGISNAIMGTYGKFKYDAINYYLLVGILEQLTGSSYRTLFNQTFIQKLQLSHTYFYNDFISSNDRTYPYEKTDGKNYGTQIADKPILFNQEIGTGSVGMTVGDLYLFFSSFLSGDFINKHTFDSFWTSETLEKFAGGIYMYNDYIRAHGVEEGFEPNVYISKDKQNVVILFTNQYPKNQTYTALGKEIFDSLTP</sequence>
<proteinExistence type="predicted"/>
<dbReference type="AlphaFoldDB" id="R3WI47"/>
<dbReference type="EMBL" id="AJAU01000013">
    <property type="protein sequence ID" value="EOL47117.1"/>
    <property type="molecule type" value="Genomic_DNA"/>
</dbReference>
<accession>R3WI47</accession>
<evidence type="ECO:0000256" key="3">
    <source>
        <dbReference type="SAM" id="Phobius"/>
    </source>
</evidence>
<dbReference type="SUPFAM" id="SSF56601">
    <property type="entry name" value="beta-lactamase/transpeptidase-like"/>
    <property type="match status" value="1"/>
</dbReference>
<dbReference type="RefSeq" id="WP_010771355.1">
    <property type="nucleotide sequence ID" value="NZ_KB946333.1"/>
</dbReference>
<dbReference type="Gene3D" id="3.40.710.10">
    <property type="entry name" value="DD-peptidase/beta-lactamase superfamily"/>
    <property type="match status" value="1"/>
</dbReference>
<feature type="transmembrane region" description="Helical" evidence="3">
    <location>
        <begin position="12"/>
        <end position="34"/>
    </location>
</feature>
<dbReference type="PANTHER" id="PTHR46825:SF11">
    <property type="entry name" value="PENICILLIN-BINDING PROTEIN 4"/>
    <property type="match status" value="1"/>
</dbReference>
<keyword evidence="3" id="KW-0812">Transmembrane</keyword>
<dbReference type="eggNOG" id="COG1680">
    <property type="taxonomic scope" value="Bacteria"/>
</dbReference>
<protein>
    <recommendedName>
        <fullName evidence="4">Beta-lactamase-related domain-containing protein</fullName>
    </recommendedName>
</protein>